<dbReference type="Proteomes" id="UP000274358">
    <property type="component" value="Unassembled WGS sequence"/>
</dbReference>
<feature type="transmembrane region" description="Helical" evidence="1">
    <location>
        <begin position="29"/>
        <end position="46"/>
    </location>
</feature>
<feature type="transmembrane region" description="Helical" evidence="1">
    <location>
        <begin position="168"/>
        <end position="188"/>
    </location>
</feature>
<dbReference type="OrthoDB" id="5946179at2"/>
<evidence type="ECO:0000256" key="1">
    <source>
        <dbReference type="SAM" id="Phobius"/>
    </source>
</evidence>
<dbReference type="EMBL" id="RYYV01000019">
    <property type="protein sequence ID" value="RUL71054.1"/>
    <property type="molecule type" value="Genomic_DNA"/>
</dbReference>
<feature type="transmembrane region" description="Helical" evidence="1">
    <location>
        <begin position="66"/>
        <end position="87"/>
    </location>
</feature>
<accession>A0A432M1J6</accession>
<proteinExistence type="predicted"/>
<keyword evidence="1" id="KW-0812">Transmembrane</keyword>
<comment type="caution">
    <text evidence="2">The sequence shown here is derived from an EMBL/GenBank/DDBJ whole genome shotgun (WGS) entry which is preliminary data.</text>
</comment>
<gene>
    <name evidence="2" type="ORF">EKH80_19090</name>
</gene>
<dbReference type="AlphaFoldDB" id="A0A432M1J6"/>
<evidence type="ECO:0000313" key="2">
    <source>
        <dbReference type="EMBL" id="RUL71054.1"/>
    </source>
</evidence>
<protein>
    <submittedName>
        <fullName evidence="2">Uncharacterized protein</fullName>
    </submittedName>
</protein>
<feature type="transmembrane region" description="Helical" evidence="1">
    <location>
        <begin position="252"/>
        <end position="275"/>
    </location>
</feature>
<sequence length="300" mass="31698">MAIRSMGPGAGFGWLSRGISVGFRHPKPLFGGAVLVLLAAMVPTLITLPMQLHALHSGTPLQPTAFLWIMALSVLLSLLVLPLYAGYLKVIDSAEQGLAARASDIIKPYAEGKALRVIGYGVLMMVVYLATFAIVIATTGGGVAHWYMQVLTAGANHLPPPTGLPDGFGITFLLLAVLGIFMMGFYSISLGQVSIRDRGVFGAIADGAIGALKNLLPLLMLALGFVLTWIAVAIGFGIVALLLALIGKLVGAWLMLVLLFPLYIALFLTMFTVMFGVAYHLWRDVCGDDIATGTAQPFAA</sequence>
<organism evidence="2 3">
    <name type="scientific">Dyella choica</name>
    <dbReference type="NCBI Taxonomy" id="1927959"/>
    <lineage>
        <taxon>Bacteria</taxon>
        <taxon>Pseudomonadati</taxon>
        <taxon>Pseudomonadota</taxon>
        <taxon>Gammaproteobacteria</taxon>
        <taxon>Lysobacterales</taxon>
        <taxon>Rhodanobacteraceae</taxon>
        <taxon>Dyella</taxon>
    </lineage>
</organism>
<keyword evidence="1" id="KW-1133">Transmembrane helix</keyword>
<feature type="transmembrane region" description="Helical" evidence="1">
    <location>
        <begin position="218"/>
        <end position="246"/>
    </location>
</feature>
<keyword evidence="3" id="KW-1185">Reference proteome</keyword>
<reference evidence="2 3" key="1">
    <citation type="submission" date="2018-12" db="EMBL/GenBank/DDBJ databases">
        <title>Dyella dinghuensis sp. nov. DHOA06 and Dyella choica sp. nov. 4M-K27, isolated from forest soil.</title>
        <authorList>
            <person name="Qiu L.-H."/>
            <person name="Gao Z.-H."/>
        </authorList>
    </citation>
    <scope>NUCLEOTIDE SEQUENCE [LARGE SCALE GENOMIC DNA]</scope>
    <source>
        <strain evidence="2 3">4M-K27</strain>
    </source>
</reference>
<dbReference type="RefSeq" id="WP_126686391.1">
    <property type="nucleotide sequence ID" value="NZ_RYYV01000019.1"/>
</dbReference>
<name>A0A432M1J6_9GAMM</name>
<keyword evidence="1" id="KW-0472">Membrane</keyword>
<evidence type="ECO:0000313" key="3">
    <source>
        <dbReference type="Proteomes" id="UP000274358"/>
    </source>
</evidence>
<feature type="transmembrane region" description="Helical" evidence="1">
    <location>
        <begin position="117"/>
        <end position="148"/>
    </location>
</feature>